<dbReference type="GO" id="GO:0000172">
    <property type="term" value="C:ribonuclease MRP complex"/>
    <property type="evidence" value="ECO:0007669"/>
    <property type="project" value="InterPro"/>
</dbReference>
<dbReference type="CDD" id="cd22573">
    <property type="entry name" value="RMP1_RBD"/>
    <property type="match status" value="1"/>
</dbReference>
<name>A0A6A7BSG4_9PEZI</name>
<evidence type="ECO:0000259" key="2">
    <source>
        <dbReference type="Pfam" id="PF20945"/>
    </source>
</evidence>
<evidence type="ECO:0000313" key="4">
    <source>
        <dbReference type="Proteomes" id="UP000799421"/>
    </source>
</evidence>
<gene>
    <name evidence="3" type="ORF">K470DRAFT_191400</name>
</gene>
<dbReference type="OrthoDB" id="5414547at2759"/>
<evidence type="ECO:0000256" key="1">
    <source>
        <dbReference type="SAM" id="MobiDB-lite"/>
    </source>
</evidence>
<dbReference type="InterPro" id="IPR047204">
    <property type="entry name" value="RMP1_RBD"/>
</dbReference>
<keyword evidence="4" id="KW-1185">Reference proteome</keyword>
<feature type="non-terminal residue" evidence="3">
    <location>
        <position position="1"/>
    </location>
</feature>
<feature type="compositionally biased region" description="Basic and acidic residues" evidence="1">
    <location>
        <begin position="152"/>
        <end position="162"/>
    </location>
</feature>
<feature type="compositionally biased region" description="Polar residues" evidence="1">
    <location>
        <begin position="132"/>
        <end position="142"/>
    </location>
</feature>
<sequence>LQNISQLLRHINHRNKNQHRRSVWWRHFSTFRKELERLRKEAAFLLESPTTHVERQRKKARSADLARQIDQRIVFWQDIQVPKWERAFSQIVADIRFSSIGLVLLASLAESCRTCGITAKLNHAESKKVMDQFSQKTRTTTSAEDEDLGEAVARETYDSSPG</sequence>
<dbReference type="AlphaFoldDB" id="A0A6A7BSG4"/>
<accession>A0A6A7BSG4</accession>
<dbReference type="GO" id="GO:0042134">
    <property type="term" value="F:rRNA primary transcript binding"/>
    <property type="evidence" value="ECO:0007669"/>
    <property type="project" value="InterPro"/>
</dbReference>
<proteinExistence type="predicted"/>
<dbReference type="GO" id="GO:0000294">
    <property type="term" value="P:nuclear-transcribed mRNA catabolic process, RNase MRP-dependent"/>
    <property type="evidence" value="ECO:0007669"/>
    <property type="project" value="TreeGrafter"/>
</dbReference>
<feature type="region of interest" description="Disordered" evidence="1">
    <location>
        <begin position="131"/>
        <end position="162"/>
    </location>
</feature>
<feature type="domain" description="RNase MRP protein 1 RNA binding" evidence="2">
    <location>
        <begin position="7"/>
        <end position="110"/>
    </location>
</feature>
<dbReference type="EMBL" id="MU006016">
    <property type="protein sequence ID" value="KAF2858180.1"/>
    <property type="molecule type" value="Genomic_DNA"/>
</dbReference>
<dbReference type="PANTHER" id="PTHR37792:SF1">
    <property type="entry name" value="RIBONUCLEASE MRP PROTEIN SUBUNIT RMP1"/>
    <property type="match status" value="1"/>
</dbReference>
<organism evidence="3 4">
    <name type="scientific">Piedraia hortae CBS 480.64</name>
    <dbReference type="NCBI Taxonomy" id="1314780"/>
    <lineage>
        <taxon>Eukaryota</taxon>
        <taxon>Fungi</taxon>
        <taxon>Dikarya</taxon>
        <taxon>Ascomycota</taxon>
        <taxon>Pezizomycotina</taxon>
        <taxon>Dothideomycetes</taxon>
        <taxon>Dothideomycetidae</taxon>
        <taxon>Capnodiales</taxon>
        <taxon>Piedraiaceae</taxon>
        <taxon>Piedraia</taxon>
    </lineage>
</organism>
<dbReference type="Pfam" id="PF20945">
    <property type="entry name" value="RMP1"/>
    <property type="match status" value="1"/>
</dbReference>
<dbReference type="InterPro" id="IPR047205">
    <property type="entry name" value="RMP1"/>
</dbReference>
<feature type="non-terminal residue" evidence="3">
    <location>
        <position position="162"/>
    </location>
</feature>
<protein>
    <recommendedName>
        <fullName evidence="2">RNase MRP protein 1 RNA binding domain-containing protein</fullName>
    </recommendedName>
</protein>
<dbReference type="Proteomes" id="UP000799421">
    <property type="component" value="Unassembled WGS sequence"/>
</dbReference>
<evidence type="ECO:0000313" key="3">
    <source>
        <dbReference type="EMBL" id="KAF2858180.1"/>
    </source>
</evidence>
<dbReference type="PANTHER" id="PTHR37792">
    <property type="entry name" value="RIBONUCLEASE MRP PROTEIN SUBUNIT RMP1"/>
    <property type="match status" value="1"/>
</dbReference>
<dbReference type="GO" id="GO:0000466">
    <property type="term" value="P:maturation of 5.8S rRNA from tricistronic rRNA transcript (SSU-rRNA, 5.8S rRNA, LSU-rRNA)"/>
    <property type="evidence" value="ECO:0007669"/>
    <property type="project" value="TreeGrafter"/>
</dbReference>
<reference evidence="3" key="1">
    <citation type="journal article" date="2020" name="Stud. Mycol.">
        <title>101 Dothideomycetes genomes: a test case for predicting lifestyles and emergence of pathogens.</title>
        <authorList>
            <person name="Haridas S."/>
            <person name="Albert R."/>
            <person name="Binder M."/>
            <person name="Bloem J."/>
            <person name="Labutti K."/>
            <person name="Salamov A."/>
            <person name="Andreopoulos B."/>
            <person name="Baker S."/>
            <person name="Barry K."/>
            <person name="Bills G."/>
            <person name="Bluhm B."/>
            <person name="Cannon C."/>
            <person name="Castanera R."/>
            <person name="Culley D."/>
            <person name="Daum C."/>
            <person name="Ezra D."/>
            <person name="Gonzalez J."/>
            <person name="Henrissat B."/>
            <person name="Kuo A."/>
            <person name="Liang C."/>
            <person name="Lipzen A."/>
            <person name="Lutzoni F."/>
            <person name="Magnuson J."/>
            <person name="Mondo S."/>
            <person name="Nolan M."/>
            <person name="Ohm R."/>
            <person name="Pangilinan J."/>
            <person name="Park H.-J."/>
            <person name="Ramirez L."/>
            <person name="Alfaro M."/>
            <person name="Sun H."/>
            <person name="Tritt A."/>
            <person name="Yoshinaga Y."/>
            <person name="Zwiers L.-H."/>
            <person name="Turgeon B."/>
            <person name="Goodwin S."/>
            <person name="Spatafora J."/>
            <person name="Crous P."/>
            <person name="Grigoriev I."/>
        </authorList>
    </citation>
    <scope>NUCLEOTIDE SEQUENCE</scope>
    <source>
        <strain evidence="3">CBS 480.64</strain>
    </source>
</reference>